<organism evidence="2">
    <name type="scientific">viral metagenome</name>
    <dbReference type="NCBI Taxonomy" id="1070528"/>
    <lineage>
        <taxon>unclassified sequences</taxon>
        <taxon>metagenomes</taxon>
        <taxon>organismal metagenomes</taxon>
    </lineage>
</organism>
<keyword evidence="1" id="KW-0812">Transmembrane</keyword>
<name>A0A6C0F6M7_9ZZZZ</name>
<sequence>MFSKKIQHAAALALLFFVVSSPMTYRLVDQLVGGLAAAVIPGSAHWFKVAQAGCPTTYGLVVHSLVFAVVAHYLLHMA</sequence>
<dbReference type="AlphaFoldDB" id="A0A6C0F6M7"/>
<dbReference type="EMBL" id="MN739010">
    <property type="protein sequence ID" value="QHT34815.1"/>
    <property type="molecule type" value="Genomic_DNA"/>
</dbReference>
<evidence type="ECO:0000313" key="2">
    <source>
        <dbReference type="EMBL" id="QHT34815.1"/>
    </source>
</evidence>
<keyword evidence="1" id="KW-0472">Membrane</keyword>
<evidence type="ECO:0000256" key="1">
    <source>
        <dbReference type="SAM" id="Phobius"/>
    </source>
</evidence>
<keyword evidence="1" id="KW-1133">Transmembrane helix</keyword>
<reference evidence="2" key="1">
    <citation type="journal article" date="2020" name="Nature">
        <title>Giant virus diversity and host interactions through global metagenomics.</title>
        <authorList>
            <person name="Schulz F."/>
            <person name="Roux S."/>
            <person name="Paez-Espino D."/>
            <person name="Jungbluth S."/>
            <person name="Walsh D.A."/>
            <person name="Denef V.J."/>
            <person name="McMahon K.D."/>
            <person name="Konstantinidis K.T."/>
            <person name="Eloe-Fadrosh E.A."/>
            <person name="Kyrpides N.C."/>
            <person name="Woyke T."/>
        </authorList>
    </citation>
    <scope>NUCLEOTIDE SEQUENCE</scope>
    <source>
        <strain evidence="2">GVMAG-M-3300009164-40</strain>
    </source>
</reference>
<proteinExistence type="predicted"/>
<feature type="transmembrane region" description="Helical" evidence="1">
    <location>
        <begin position="56"/>
        <end position="75"/>
    </location>
</feature>
<protein>
    <submittedName>
        <fullName evidence="2">Uncharacterized protein</fullName>
    </submittedName>
</protein>
<accession>A0A6C0F6M7</accession>